<gene>
    <name evidence="2" type="ORF">E3N88_11042</name>
</gene>
<comment type="caution">
    <text evidence="2">The sequence shown here is derived from an EMBL/GenBank/DDBJ whole genome shotgun (WGS) entry which is preliminary data.</text>
</comment>
<protein>
    <recommendedName>
        <fullName evidence="1">PORR domain-containing protein</fullName>
    </recommendedName>
</protein>
<dbReference type="GO" id="GO:0003723">
    <property type="term" value="F:RNA binding"/>
    <property type="evidence" value="ECO:0007669"/>
    <property type="project" value="InterPro"/>
</dbReference>
<dbReference type="Proteomes" id="UP000326396">
    <property type="component" value="Linkage Group LG13"/>
</dbReference>
<keyword evidence="3" id="KW-1185">Reference proteome</keyword>
<feature type="domain" description="PORR" evidence="1">
    <location>
        <begin position="125"/>
        <end position="454"/>
    </location>
</feature>
<organism evidence="2 3">
    <name type="scientific">Mikania micrantha</name>
    <name type="common">bitter vine</name>
    <dbReference type="NCBI Taxonomy" id="192012"/>
    <lineage>
        <taxon>Eukaryota</taxon>
        <taxon>Viridiplantae</taxon>
        <taxon>Streptophyta</taxon>
        <taxon>Embryophyta</taxon>
        <taxon>Tracheophyta</taxon>
        <taxon>Spermatophyta</taxon>
        <taxon>Magnoliopsida</taxon>
        <taxon>eudicotyledons</taxon>
        <taxon>Gunneridae</taxon>
        <taxon>Pentapetalae</taxon>
        <taxon>asterids</taxon>
        <taxon>campanulids</taxon>
        <taxon>Asterales</taxon>
        <taxon>Asteraceae</taxon>
        <taxon>Asteroideae</taxon>
        <taxon>Heliantheae alliance</taxon>
        <taxon>Eupatorieae</taxon>
        <taxon>Mikania</taxon>
    </lineage>
</organism>
<dbReference type="AlphaFoldDB" id="A0A5N6PC92"/>
<proteinExistence type="predicted"/>
<accession>A0A5N6PC92</accession>
<evidence type="ECO:0000313" key="2">
    <source>
        <dbReference type="EMBL" id="KAD6119771.1"/>
    </source>
</evidence>
<evidence type="ECO:0000313" key="3">
    <source>
        <dbReference type="Proteomes" id="UP000326396"/>
    </source>
</evidence>
<reference evidence="2 3" key="1">
    <citation type="submission" date="2019-05" db="EMBL/GenBank/DDBJ databases">
        <title>Mikania micrantha, genome provides insights into the molecular mechanism of rapid growth.</title>
        <authorList>
            <person name="Liu B."/>
        </authorList>
    </citation>
    <scope>NUCLEOTIDE SEQUENCE [LARGE SCALE GENOMIC DNA]</scope>
    <source>
        <strain evidence="2">NLD-2019</strain>
        <tissue evidence="2">Leaf</tissue>
    </source>
</reference>
<dbReference type="OrthoDB" id="1551582at2759"/>
<dbReference type="InterPro" id="IPR021099">
    <property type="entry name" value="PORR_domain"/>
</dbReference>
<sequence>MPSLHLMPTTGEFDTADFGYRLSYQKEIKKGGKIEYAAKAVDNSGTVVGIKCSLSNSKPFEFKVQIFGACKTLGNMVRVLQQFISEIQITYHNIRLQFGPFNFTTQHRWKKPAVTAKTRLEDRTRDLKLDNLMVNLHKLKLILSLHDLMSTRRRGPFVSVQIMSRWSNIVGLNVPIGGFLRKYRHVFDVFPHPIKRNICCKLTSKMKLLLQEESDVIINMELDNVKRIKKLLMISVTGTLHIHALRLTKQELGLPDDFRESILEKYSDFELVNLEIVRLIDKDDLDEDLKVAEVEKWREKECTEKWLGEFETKYAFPINFPTGFKIKAGFKGKLKDWQRLAYSKPYEKEGVFRASTRGGIERFEKRAVGILHELLCLTVEKMVEIERLVHFKKDFGIPVNFRELILKHPGIFYISTRGCTQMVFLREAYCKDFLVSPNHVYVVRRKMLDLMLLGPRNTRELRSQREVKESVVDDNDHHCQNQNQNPRGVIRDDFVISILEKFDDENT</sequence>
<name>A0A5N6PC92_9ASTR</name>
<dbReference type="Pfam" id="PF11955">
    <property type="entry name" value="PORR"/>
    <property type="match status" value="1"/>
</dbReference>
<dbReference type="PANTHER" id="PTHR31476:SF12">
    <property type="entry name" value="UBIQUITIN CARBOXYL-TERMINAL HYDROLASE FAMILY PROTEIN"/>
    <property type="match status" value="1"/>
</dbReference>
<dbReference type="InterPro" id="IPR045040">
    <property type="entry name" value="PORR_fam"/>
</dbReference>
<dbReference type="PANTHER" id="PTHR31476">
    <property type="entry name" value="PROTEIN WHAT'S THIS FACTOR 1 HOMOLOG, CHLOROPLASTIC"/>
    <property type="match status" value="1"/>
</dbReference>
<evidence type="ECO:0000259" key="1">
    <source>
        <dbReference type="Pfam" id="PF11955"/>
    </source>
</evidence>
<dbReference type="EMBL" id="SZYD01000005">
    <property type="protein sequence ID" value="KAD6119771.1"/>
    <property type="molecule type" value="Genomic_DNA"/>
</dbReference>